<name>A0ABY7DYJ0_MYAAR</name>
<dbReference type="Gene3D" id="3.10.20.230">
    <property type="entry name" value="Doublecortin domain"/>
    <property type="match status" value="1"/>
</dbReference>
<dbReference type="PANTHER" id="PTHR46302:SF3">
    <property type="entry name" value="DOUBLECORTIN DOMAIN-CONTAINING PROTEIN 1"/>
    <property type="match status" value="1"/>
</dbReference>
<dbReference type="InterPro" id="IPR003533">
    <property type="entry name" value="Doublecortin_dom"/>
</dbReference>
<dbReference type="SMART" id="SM00537">
    <property type="entry name" value="DCX"/>
    <property type="match status" value="1"/>
</dbReference>
<feature type="compositionally biased region" description="Acidic residues" evidence="2">
    <location>
        <begin position="429"/>
        <end position="444"/>
    </location>
</feature>
<dbReference type="CDD" id="cd17158">
    <property type="entry name" value="DCX3_DCDC5"/>
    <property type="match status" value="1"/>
</dbReference>
<evidence type="ECO:0000256" key="1">
    <source>
        <dbReference type="SAM" id="Coils"/>
    </source>
</evidence>
<keyword evidence="5" id="KW-1185">Reference proteome</keyword>
<dbReference type="PANTHER" id="PTHR46302">
    <property type="entry name" value="DOUBLECORTIN DOMAIN-CONTAINING PROTEIN 1"/>
    <property type="match status" value="1"/>
</dbReference>
<dbReference type="CDD" id="cd17157">
    <property type="entry name" value="DCX2_DCDC5"/>
    <property type="match status" value="1"/>
</dbReference>
<feature type="compositionally biased region" description="Basic and acidic residues" evidence="2">
    <location>
        <begin position="470"/>
        <end position="481"/>
    </location>
</feature>
<accession>A0ABY7DYJ0</accession>
<feature type="region of interest" description="Disordered" evidence="2">
    <location>
        <begin position="504"/>
        <end position="535"/>
    </location>
</feature>
<feature type="domain" description="Doublecortin" evidence="3">
    <location>
        <begin position="2248"/>
        <end position="2329"/>
    </location>
</feature>
<feature type="coiled-coil region" evidence="1">
    <location>
        <begin position="1036"/>
        <end position="1063"/>
    </location>
</feature>
<dbReference type="InterPro" id="IPR057424">
    <property type="entry name" value="Ubiquitin_DCDC1"/>
</dbReference>
<sequence length="2395" mass="270850">MRLIEVGWAESLLFDIWAVGSLGIWSFCSEPSGTLFGFFFFSLAKMEDSRSGNGGISSNTVACTNAWTQPGRHSPCIPPGSSSLDFQSSWQLLSQHPEIGDIHVRLENTYPETRSFGISTESPSAISREPIFATHWSARVMCTGLRLARSLRIACITNFISLKVSTQLTLTKTHNLFLCVLVGAEEVDGLHVAKVDIVAQQEDEEKLAHILLLLPPCFYLKCQQHTSIHTDDKLCYKGLRLSLLDGIYKDGKAAHSISLHSRHDDSGSFSHLKKESKVDGWEVMERIYIIPVETEDDTQSGSYQQKNEDFEKNPVFPVTLSKKKPAISKISHQEAVVTNQNLDEVNTISGMKEIQAETSLKKSGLLKNSSDSDIKTKKSVTFGPVLAEVHHISRETTVDSLGETAAINADSNSTKKLDEDDEKNKNIVEVEDQTETQDQDDEDISTNPKNEKGDVKGNIVFDSKQHKSKKKEDIAEDKREPQLAGTTTKKEFIPLDSSSLLISSESSSDKSLDSADGPKVTLNRPKTARRFARGGKRENKDCKIEVIEVKNVNLDDAGNTAFHEHFMEPEDAAMSNKWAESSQESKLVTTVTHVSLKNQTHGGPGGLVSYEDLLIAQYLDELRNTRKTKGADDGPCIKPSPYTQKLPHSDYTYKYPRRRPMSATYAGGMGKPKIDAKFIADSTLWDPATPRNDDEGPEKYQVYFTEKSLRKQRPASAPVKTKKLNRPTSAASTLSYYGRSRPFSGRSSHYGGRKIKSQYKKQPHTIRVTAFKNGTREPFLRIAAPNIKMLLEYCTDKLNLPFAARRVFLEDGVEVFTEKDIPLDGEVYISTGENYRDPYASTKRHIILNNGAKWSLTGVILPLEGKKRVSKPRLSKRMKKLSEHKCVRIIVYRNGKSTEPVEVVADLSKMEEFLVACTSKLDLRSHAKILYDWEGNEITHLAETPILDECLQPGGNYVLGPIWVSNGEGFSPSGTRDFLITIQEVLKARLKEAKLFRKELFHMRDGEKDEVKVAVKILSMSSNEVEEAIIYTDNDMEQLNDALQGIKEKLDNLQELVIKEEAEGTHFRMRHIRKLDDDKTFKMVGIPGLKLKIHENGTVNAPREFYFNLRKAAQGSTKEIILQRLLDELSNMFVNPMKPKIAPVAKKIFNAFGREITDVYTLESEQEVWVSFGEPYISPVTYCLQVIFDLARGKDVFGEKQVILREQLQQDGIDEGNPQQAANYEYYEAHIGFPPGYEYEPCKYEGERDHLANLANMAELDPRGSFLQYMSGFIYCKPFPQLCLAVSDQKVDTTLTGKEAPVSGYVVTLQKKMVGNPHQMWTFNTDATISSKAYGDLLLTYLGKKFGEESDDSVQPEGVKPGNRVYMLLAEPLKKGKSLQRFAMKQERLVNMGQWKHNDATNPEWNKQALSWPVRSDGSLNQDYDWPMEGFILPCAPKLHKKTHDSELSGMTPLRLMVVRNGERNTGMAVPVVGPNLTNFMKDISKKPPRPEKKGRRRQVQEETIPDTDEGNIETDVNLHCRDLTVRELEFSMFLDHCTSLLNLPFAGRRLYDNGGNEHFTLKTLKRDQLVYVSCGEIWTDPMLSKVEQQRRYLLSQLAQDVAKMRQFAALRNPERYVLQVDPSLQPGSNAIVHQQWTKEDDQLAQEEVDTQSIPVGKPPPSVISDNELLGDKSAHERAHEKSEQRLNNLKWPWERLVNVNNSFDTDPEANKFTDREMYEKFKPKQVTKISRDTLQRFVFEDGYIALASNRQLVLGLSEPEGRVVEVHLVKRRPDDVYQQWLMKENGEIRPRYSLQLVLTVSMPNNEPFAEDEEGRPLTFIGCKVTLQTRRTNEFGKAHQRWRYDAETGFIHAFFADLPDKEITAANKADVCTYAIANTSKIDQPGYVASVPVQVSPDRATVKRIKVCMSCARAMRGRYKLDRLPDSRQFSCAMGNAKALKLQQIGSFRVLNGKVDLSTHEYALTLQDWEDKLAKLMVETSARAITKEINVASTVQTVKVLAYKNGEGRLRPGEIICGSSVVGMLNQCTMRLGLNQAAVRMFTEDGTMIVEVEDLVDWAVQNYRSLMADHLEKVCQGKQDNGEDEGNQRGEGEETDDKETDKSSRQRDFLLSQVQMPSVETILRYPIEIWVSSGKPFVPPEVVESKVENRKKKRAFRAAVSLELDMEKHILRIMKGRRLDELSPGEYKGTKNATKPVVVEGHWEEPTAEEQQKHDSVHKLQEHLAEVKKYQKEKQAPLVLDLNKSLYKQPDTKRVQVYPNGESIERTTYIWGDSFQQLLDNASMRLNLWQPAKRLFNMEGKEVTQFSEIQKDELLCVSTGRPFKQNQSSRLDVEIKANWSRAHKQYGATATDVHVEAPVNPKVNVDPFGPPALALPLNNQPKPIKSRSESPKACC</sequence>
<reference evidence="4" key="1">
    <citation type="submission" date="2022-11" db="EMBL/GenBank/DDBJ databases">
        <title>Centuries of genome instability and evolution in soft-shell clam transmissible cancer (bioRxiv).</title>
        <authorList>
            <person name="Hart S.F.M."/>
            <person name="Yonemitsu M.A."/>
            <person name="Giersch R.M."/>
            <person name="Beal B.F."/>
            <person name="Arriagada G."/>
            <person name="Davis B.W."/>
            <person name="Ostrander E.A."/>
            <person name="Goff S.P."/>
            <person name="Metzger M.J."/>
        </authorList>
    </citation>
    <scope>NUCLEOTIDE SEQUENCE</scope>
    <source>
        <strain evidence="4">MELC-2E11</strain>
        <tissue evidence="4">Siphon/mantle</tissue>
    </source>
</reference>
<feature type="compositionally biased region" description="Basic and acidic residues" evidence="2">
    <location>
        <begin position="413"/>
        <end position="428"/>
    </location>
</feature>
<evidence type="ECO:0000259" key="3">
    <source>
        <dbReference type="SMART" id="SM00537"/>
    </source>
</evidence>
<feature type="compositionally biased region" description="Basic and acidic residues" evidence="2">
    <location>
        <begin position="2386"/>
        <end position="2395"/>
    </location>
</feature>
<feature type="compositionally biased region" description="Basic and acidic residues" evidence="2">
    <location>
        <begin position="2099"/>
        <end position="2108"/>
    </location>
</feature>
<dbReference type="Pfam" id="PF24478">
    <property type="entry name" value="DCX2_DCDC1"/>
    <property type="match status" value="2"/>
</dbReference>
<evidence type="ECO:0000256" key="2">
    <source>
        <dbReference type="SAM" id="MobiDB-lite"/>
    </source>
</evidence>
<evidence type="ECO:0000313" key="5">
    <source>
        <dbReference type="Proteomes" id="UP001164746"/>
    </source>
</evidence>
<dbReference type="CDD" id="cd17155">
    <property type="entry name" value="DCX_DCDC1"/>
    <property type="match status" value="1"/>
</dbReference>
<evidence type="ECO:0000313" key="4">
    <source>
        <dbReference type="EMBL" id="WAR02793.1"/>
    </source>
</evidence>
<dbReference type="InterPro" id="IPR043188">
    <property type="entry name" value="DCDC1"/>
</dbReference>
<dbReference type="InterPro" id="IPR056415">
    <property type="entry name" value="DCX2_DCDC1"/>
</dbReference>
<proteinExistence type="predicted"/>
<feature type="compositionally biased region" description="Basic and acidic residues" evidence="2">
    <location>
        <begin position="1483"/>
        <end position="1492"/>
    </location>
</feature>
<dbReference type="Pfam" id="PF25510">
    <property type="entry name" value="Ubiquitin_DCDC1"/>
    <property type="match status" value="1"/>
</dbReference>
<feature type="region of interest" description="Disordered" evidence="2">
    <location>
        <begin position="1480"/>
        <end position="1512"/>
    </location>
</feature>
<keyword evidence="1" id="KW-0175">Coiled coil</keyword>
<organism evidence="4 5">
    <name type="scientific">Mya arenaria</name>
    <name type="common">Soft-shell clam</name>
    <dbReference type="NCBI Taxonomy" id="6604"/>
    <lineage>
        <taxon>Eukaryota</taxon>
        <taxon>Metazoa</taxon>
        <taxon>Spiralia</taxon>
        <taxon>Lophotrochozoa</taxon>
        <taxon>Mollusca</taxon>
        <taxon>Bivalvia</taxon>
        <taxon>Autobranchia</taxon>
        <taxon>Heteroconchia</taxon>
        <taxon>Euheterodonta</taxon>
        <taxon>Imparidentia</taxon>
        <taxon>Neoheterodontei</taxon>
        <taxon>Myida</taxon>
        <taxon>Myoidea</taxon>
        <taxon>Myidae</taxon>
        <taxon>Mya</taxon>
    </lineage>
</organism>
<feature type="region of interest" description="Disordered" evidence="2">
    <location>
        <begin position="2374"/>
        <end position="2395"/>
    </location>
</feature>
<dbReference type="SUPFAM" id="SSF89837">
    <property type="entry name" value="Doublecortin (DC)"/>
    <property type="match status" value="5"/>
</dbReference>
<protein>
    <submittedName>
        <fullName evidence="4">DCDC1-like protein</fullName>
    </submittedName>
</protein>
<dbReference type="Proteomes" id="UP001164746">
    <property type="component" value="Chromosome 4"/>
</dbReference>
<feature type="region of interest" description="Disordered" evidence="2">
    <location>
        <begin position="2075"/>
        <end position="2109"/>
    </location>
</feature>
<feature type="region of interest" description="Disordered" evidence="2">
    <location>
        <begin position="1648"/>
        <end position="1667"/>
    </location>
</feature>
<feature type="region of interest" description="Disordered" evidence="2">
    <location>
        <begin position="410"/>
        <end position="491"/>
    </location>
</feature>
<dbReference type="InterPro" id="IPR036572">
    <property type="entry name" value="Doublecortin_dom_sf"/>
</dbReference>
<dbReference type="EMBL" id="CP111015">
    <property type="protein sequence ID" value="WAR02793.1"/>
    <property type="molecule type" value="Genomic_DNA"/>
</dbReference>
<gene>
    <name evidence="4" type="ORF">MAR_009351</name>
</gene>